<dbReference type="GO" id="GO:0004185">
    <property type="term" value="F:serine-type carboxypeptidase activity"/>
    <property type="evidence" value="ECO:0000318"/>
    <property type="project" value="GO_Central"/>
</dbReference>
<dbReference type="Gene3D" id="3.40.50.1820">
    <property type="entry name" value="alpha/beta hydrolase"/>
    <property type="match status" value="1"/>
</dbReference>
<dbReference type="eggNOG" id="KOG1282">
    <property type="taxonomic scope" value="Eukaryota"/>
</dbReference>
<dbReference type="GO" id="GO:0005576">
    <property type="term" value="C:extracellular region"/>
    <property type="evidence" value="ECO:0007669"/>
    <property type="project" value="UniProtKB-SubCell"/>
</dbReference>
<evidence type="ECO:0000256" key="2">
    <source>
        <dbReference type="ARBA" id="ARBA00009431"/>
    </source>
</evidence>
<dbReference type="MEROPS" id="S10.A39"/>
<evidence type="ECO:0000256" key="6">
    <source>
        <dbReference type="ARBA" id="ARBA00022729"/>
    </source>
</evidence>
<evidence type="ECO:0000256" key="11">
    <source>
        <dbReference type="RuleBase" id="RU361156"/>
    </source>
</evidence>
<keyword evidence="8" id="KW-1015">Disulfide bond</keyword>
<dbReference type="PROSITE" id="PS00131">
    <property type="entry name" value="CARBOXYPEPT_SER_SER"/>
    <property type="match status" value="1"/>
</dbReference>
<dbReference type="EMBL" id="CM001880">
    <property type="protein sequence ID" value="EOX99115.1"/>
    <property type="molecule type" value="Genomic_DNA"/>
</dbReference>
<reference evidence="12 13" key="1">
    <citation type="journal article" date="2013" name="Genome Biol.">
        <title>The genome sequence of the most widely cultivated cacao type and its use to identify candidate genes regulating pod color.</title>
        <authorList>
            <person name="Motamayor J.C."/>
            <person name="Mockaitis K."/>
            <person name="Schmutz J."/>
            <person name="Haiminen N."/>
            <person name="Iii D.L."/>
            <person name="Cornejo O."/>
            <person name="Findley S.D."/>
            <person name="Zheng P."/>
            <person name="Utro F."/>
            <person name="Royaert S."/>
            <person name="Saski C."/>
            <person name="Jenkins J."/>
            <person name="Podicheti R."/>
            <person name="Zhao M."/>
            <person name="Scheffler B.E."/>
            <person name="Stack J.C."/>
            <person name="Feltus F.A."/>
            <person name="Mustiga G.M."/>
            <person name="Amores F."/>
            <person name="Phillips W."/>
            <person name="Marelli J.P."/>
            <person name="May G.D."/>
            <person name="Shapiro H."/>
            <person name="Ma J."/>
            <person name="Bustamante C.D."/>
            <person name="Schnell R.J."/>
            <person name="Main D."/>
            <person name="Gilbert D."/>
            <person name="Parida L."/>
            <person name="Kuhn D.N."/>
        </authorList>
    </citation>
    <scope>NUCLEOTIDE SEQUENCE [LARGE SCALE GENOMIC DNA]</scope>
    <source>
        <strain evidence="13">cv. Matina 1-6</strain>
    </source>
</reference>
<dbReference type="EC" id="3.4.16.-" evidence="11"/>
<evidence type="ECO:0000256" key="3">
    <source>
        <dbReference type="ARBA" id="ARBA00022525"/>
    </source>
</evidence>
<sequence length="483" mass="54387">MALSKFALCLWLCTSMFLLCTQIFSLELDPQTRALQEADRVISLPSQLPMQVLFRQYSGYVTVDKSNEKALFYWFFEATSKPAQKPLILWLNGGPGCSSVGSGAAQEIGPFLVKEGPTLKFNKYAWNKGMYLIVFTANLLFLDSPAGVGFSYSNKSLNVQGDNITALDSYAFLQNWFKRFPQYKSHEFYIAGESYAGHYVPQLADAIFDENKKSAKENYINLKGFIIGNPFLDYETDRRGMYDYAWGHGLISDALYQSIKAKCDFSSQILTQECWDQIFKYNSLYEMIDMFSLYTPTCALNAPSSSGKKLAARSNTVRVSGLFHMIPSAGHDPCTANYATEYFNRPDVQQALHANVTKVSRPYILCNSEVGNAWKNSTFSLLPTITKLINGGLRVWLFSGDTDGRLPVTSTRYTLNKLGLNIIEDWTPWYSHREVGGWTVTYEGLTFITVRGAGHQVPMFAPQQSLQIITHFLANKKLPSLAF</sequence>
<dbReference type="GO" id="GO:0006508">
    <property type="term" value="P:proteolysis"/>
    <property type="evidence" value="ECO:0007669"/>
    <property type="project" value="UniProtKB-KW"/>
</dbReference>
<evidence type="ECO:0000256" key="9">
    <source>
        <dbReference type="ARBA" id="ARBA00023180"/>
    </source>
</evidence>
<evidence type="ECO:0000256" key="5">
    <source>
        <dbReference type="ARBA" id="ARBA00022670"/>
    </source>
</evidence>
<protein>
    <recommendedName>
        <fullName evidence="11">Carboxypeptidase</fullName>
        <ecNumber evidence="11">3.4.16.-</ecNumber>
    </recommendedName>
</protein>
<feature type="chain" id="PRO_5005102657" description="Carboxypeptidase" evidence="11">
    <location>
        <begin position="26"/>
        <end position="483"/>
    </location>
</feature>
<dbReference type="AlphaFoldDB" id="A0A061E2D1"/>
<dbReference type="InterPro" id="IPR001563">
    <property type="entry name" value="Peptidase_S10"/>
</dbReference>
<evidence type="ECO:0000256" key="10">
    <source>
        <dbReference type="ARBA" id="ARBA00037399"/>
    </source>
</evidence>
<dbReference type="HOGENOM" id="CLU_008523_13_0_1"/>
<feature type="signal peptide" evidence="11">
    <location>
        <begin position="1"/>
        <end position="25"/>
    </location>
</feature>
<dbReference type="Proteomes" id="UP000026915">
    <property type="component" value="Chromosome 2"/>
</dbReference>
<organism evidence="12 13">
    <name type="scientific">Theobroma cacao</name>
    <name type="common">Cacao</name>
    <name type="synonym">Cocoa</name>
    <dbReference type="NCBI Taxonomy" id="3641"/>
    <lineage>
        <taxon>Eukaryota</taxon>
        <taxon>Viridiplantae</taxon>
        <taxon>Streptophyta</taxon>
        <taxon>Embryophyta</taxon>
        <taxon>Tracheophyta</taxon>
        <taxon>Spermatophyta</taxon>
        <taxon>Magnoliopsida</taxon>
        <taxon>eudicotyledons</taxon>
        <taxon>Gunneridae</taxon>
        <taxon>Pentapetalae</taxon>
        <taxon>rosids</taxon>
        <taxon>malvids</taxon>
        <taxon>Malvales</taxon>
        <taxon>Malvaceae</taxon>
        <taxon>Byttnerioideae</taxon>
        <taxon>Theobroma</taxon>
    </lineage>
</organism>
<name>A0A061E2D1_THECC</name>
<dbReference type="Gramene" id="EOX99115">
    <property type="protein sequence ID" value="EOX99115"/>
    <property type="gene ID" value="TCM_007727"/>
</dbReference>
<evidence type="ECO:0000256" key="4">
    <source>
        <dbReference type="ARBA" id="ARBA00022645"/>
    </source>
</evidence>
<dbReference type="InterPro" id="IPR033124">
    <property type="entry name" value="Ser_caboxypep_his_AS"/>
</dbReference>
<comment type="similarity">
    <text evidence="2 11">Belongs to the peptidase S10 family.</text>
</comment>
<dbReference type="PANTHER" id="PTHR11802">
    <property type="entry name" value="SERINE PROTEASE FAMILY S10 SERINE CARBOXYPEPTIDASE"/>
    <property type="match status" value="1"/>
</dbReference>
<keyword evidence="6 11" id="KW-0732">Signal</keyword>
<dbReference type="PRINTS" id="PR00724">
    <property type="entry name" value="CRBOXYPTASEC"/>
</dbReference>
<keyword evidence="4 11" id="KW-0121">Carboxypeptidase</keyword>
<dbReference type="InParanoid" id="A0A061E2D1"/>
<keyword evidence="5 11" id="KW-0645">Protease</keyword>
<dbReference type="PROSITE" id="PS00560">
    <property type="entry name" value="CARBOXYPEPT_SER_HIS"/>
    <property type="match status" value="1"/>
</dbReference>
<dbReference type="InterPro" id="IPR029058">
    <property type="entry name" value="AB_hydrolase_fold"/>
</dbReference>
<dbReference type="PANTHER" id="PTHR11802:SF31">
    <property type="entry name" value="SERINE CARBOXYPEPTIDASE-LIKE 34"/>
    <property type="match status" value="1"/>
</dbReference>
<comment type="function">
    <text evidence="10">Probable carboxypeptidase.</text>
</comment>
<keyword evidence="3" id="KW-0964">Secreted</keyword>
<keyword evidence="13" id="KW-1185">Reference proteome</keyword>
<evidence type="ECO:0000256" key="1">
    <source>
        <dbReference type="ARBA" id="ARBA00004613"/>
    </source>
</evidence>
<evidence type="ECO:0000256" key="8">
    <source>
        <dbReference type="ARBA" id="ARBA00023157"/>
    </source>
</evidence>
<proteinExistence type="inferred from homology"/>
<accession>A0A061E2D1</accession>
<comment type="subcellular location">
    <subcellularLocation>
        <location evidence="1">Secreted</location>
    </subcellularLocation>
</comment>
<dbReference type="FunFam" id="3.40.50.1820:FF:000030">
    <property type="entry name" value="Carboxypeptidase"/>
    <property type="match status" value="1"/>
</dbReference>
<evidence type="ECO:0000313" key="13">
    <source>
        <dbReference type="Proteomes" id="UP000026915"/>
    </source>
</evidence>
<dbReference type="Pfam" id="PF00450">
    <property type="entry name" value="Peptidase_S10"/>
    <property type="match status" value="1"/>
</dbReference>
<dbReference type="FunFam" id="3.40.50.11320:FF:000001">
    <property type="entry name" value="Carboxypeptidase"/>
    <property type="match status" value="1"/>
</dbReference>
<evidence type="ECO:0000313" key="12">
    <source>
        <dbReference type="EMBL" id="EOX99115.1"/>
    </source>
</evidence>
<dbReference type="OMA" id="KIPMGYD"/>
<keyword evidence="7 11" id="KW-0378">Hydrolase</keyword>
<gene>
    <name evidence="12" type="ORF">TCM_007727</name>
</gene>
<evidence type="ECO:0000256" key="7">
    <source>
        <dbReference type="ARBA" id="ARBA00022801"/>
    </source>
</evidence>
<dbReference type="SUPFAM" id="SSF53474">
    <property type="entry name" value="alpha/beta-Hydrolases"/>
    <property type="match status" value="1"/>
</dbReference>
<keyword evidence="9" id="KW-0325">Glycoprotein</keyword>
<dbReference type="InterPro" id="IPR018202">
    <property type="entry name" value="Ser_caboxypep_ser_AS"/>
</dbReference>